<evidence type="ECO:0000313" key="1">
    <source>
        <dbReference type="EMBL" id="CEM32979.1"/>
    </source>
</evidence>
<accession>A0A0G4GR36</accession>
<dbReference type="EMBL" id="CDMZ01001461">
    <property type="protein sequence ID" value="CEM32979.1"/>
    <property type="molecule type" value="Genomic_DNA"/>
</dbReference>
<gene>
    <name evidence="1" type="ORF">Cvel_23005</name>
</gene>
<sequence>MWKPSEVCRVEKAKIVDAVQKSEIDGNGTGAALIKEVPVPVEVDIISADFTAFLRMRKTALMTIATPIKFFGGTA</sequence>
<proteinExistence type="predicted"/>
<reference evidence="1" key="1">
    <citation type="submission" date="2014-11" db="EMBL/GenBank/DDBJ databases">
        <authorList>
            <person name="Otto D Thomas"/>
            <person name="Naeem Raeece"/>
        </authorList>
    </citation>
    <scope>NUCLEOTIDE SEQUENCE</scope>
</reference>
<dbReference type="VEuPathDB" id="CryptoDB:Cvel_23005"/>
<dbReference type="AlphaFoldDB" id="A0A0G4GR36"/>
<organism evidence="1">
    <name type="scientific">Chromera velia CCMP2878</name>
    <dbReference type="NCBI Taxonomy" id="1169474"/>
    <lineage>
        <taxon>Eukaryota</taxon>
        <taxon>Sar</taxon>
        <taxon>Alveolata</taxon>
        <taxon>Colpodellida</taxon>
        <taxon>Chromeraceae</taxon>
        <taxon>Chromera</taxon>
    </lineage>
</organism>
<name>A0A0G4GR36_9ALVE</name>
<protein>
    <submittedName>
        <fullName evidence="1">Uncharacterized protein</fullName>
    </submittedName>
</protein>